<dbReference type="AlphaFoldDB" id="A0A0I9TXU2"/>
<evidence type="ECO:0000313" key="2">
    <source>
        <dbReference type="Proteomes" id="UP000036334"/>
    </source>
</evidence>
<keyword evidence="2" id="KW-1185">Reference proteome</keyword>
<sequence length="70" mass="8039">MRTSVCNCVAELAHGDPVGYTDRPNRFRAKPVRNYYTSLRIEDESRHCGVLRFGAHIYSDAEGLIQCHRE</sequence>
<organism evidence="1 2">
    <name type="scientific">Mycobacterium haemophilum</name>
    <dbReference type="NCBI Taxonomy" id="29311"/>
    <lineage>
        <taxon>Bacteria</taxon>
        <taxon>Bacillati</taxon>
        <taxon>Actinomycetota</taxon>
        <taxon>Actinomycetes</taxon>
        <taxon>Mycobacteriales</taxon>
        <taxon>Mycobacteriaceae</taxon>
        <taxon>Mycobacterium</taxon>
    </lineage>
</organism>
<protein>
    <submittedName>
        <fullName evidence="1">Uncharacterized protein</fullName>
    </submittedName>
</protein>
<proteinExistence type="predicted"/>
<comment type="caution">
    <text evidence="1">The sequence shown here is derived from an EMBL/GenBank/DDBJ whole genome shotgun (WGS) entry which is preliminary data.</text>
</comment>
<reference evidence="1 2" key="1">
    <citation type="submission" date="2015-05" db="EMBL/GenBank/DDBJ databases">
        <title>Genome sequence of Mycobacterium haemophilum.</title>
        <authorList>
            <person name="Greninger A.L."/>
            <person name="Cunningham G."/>
            <person name="Miller S."/>
        </authorList>
    </citation>
    <scope>NUCLEOTIDE SEQUENCE [LARGE SCALE GENOMIC DNA]</scope>
    <source>
        <strain evidence="2">UC1</strain>
    </source>
</reference>
<accession>A0A0I9TXU2</accession>
<evidence type="ECO:0000313" key="1">
    <source>
        <dbReference type="EMBL" id="KLO34579.1"/>
    </source>
</evidence>
<name>A0A0I9TXU2_9MYCO</name>
<dbReference type="Proteomes" id="UP000036334">
    <property type="component" value="Unassembled WGS sequence"/>
</dbReference>
<dbReference type="EMBL" id="LDPR01000024">
    <property type="protein sequence ID" value="KLO34579.1"/>
    <property type="molecule type" value="Genomic_DNA"/>
</dbReference>
<gene>
    <name evidence="1" type="ORF">ABH38_18440</name>
</gene>